<feature type="compositionally biased region" description="Pro residues" evidence="2">
    <location>
        <begin position="210"/>
        <end position="257"/>
    </location>
</feature>
<evidence type="ECO:0000313" key="4">
    <source>
        <dbReference type="Proteomes" id="UP000265515"/>
    </source>
</evidence>
<dbReference type="AlphaFoldDB" id="A0A388M166"/>
<feature type="compositionally biased region" description="Polar residues" evidence="2">
    <location>
        <begin position="298"/>
        <end position="308"/>
    </location>
</feature>
<reference evidence="3 4" key="1">
    <citation type="journal article" date="2018" name="Cell">
        <title>The Chara Genome: Secondary Complexity and Implications for Plant Terrestrialization.</title>
        <authorList>
            <person name="Nishiyama T."/>
            <person name="Sakayama H."/>
            <person name="Vries J.D."/>
            <person name="Buschmann H."/>
            <person name="Saint-Marcoux D."/>
            <person name="Ullrich K.K."/>
            <person name="Haas F.B."/>
            <person name="Vanderstraeten L."/>
            <person name="Becker D."/>
            <person name="Lang D."/>
            <person name="Vosolsobe S."/>
            <person name="Rombauts S."/>
            <person name="Wilhelmsson P.K.I."/>
            <person name="Janitza P."/>
            <person name="Kern R."/>
            <person name="Heyl A."/>
            <person name="Rumpler F."/>
            <person name="Villalobos L.I.A.C."/>
            <person name="Clay J.M."/>
            <person name="Skokan R."/>
            <person name="Toyoda A."/>
            <person name="Suzuki Y."/>
            <person name="Kagoshima H."/>
            <person name="Schijlen E."/>
            <person name="Tajeshwar N."/>
            <person name="Catarino B."/>
            <person name="Hetherington A.J."/>
            <person name="Saltykova A."/>
            <person name="Bonnot C."/>
            <person name="Breuninger H."/>
            <person name="Symeonidi A."/>
            <person name="Radhakrishnan G.V."/>
            <person name="Van Nieuwerburgh F."/>
            <person name="Deforce D."/>
            <person name="Chang C."/>
            <person name="Karol K.G."/>
            <person name="Hedrich R."/>
            <person name="Ulvskov P."/>
            <person name="Glockner G."/>
            <person name="Delwiche C.F."/>
            <person name="Petrasek J."/>
            <person name="Van de Peer Y."/>
            <person name="Friml J."/>
            <person name="Beilby M."/>
            <person name="Dolan L."/>
            <person name="Kohara Y."/>
            <person name="Sugano S."/>
            <person name="Fujiyama A."/>
            <person name="Delaux P.-M."/>
            <person name="Quint M."/>
            <person name="TheiBen G."/>
            <person name="Hagemann M."/>
            <person name="Harholt J."/>
            <person name="Dunand C."/>
            <person name="Zachgo S."/>
            <person name="Langdale J."/>
            <person name="Maumus F."/>
            <person name="Straeten D.V.D."/>
            <person name="Gould S.B."/>
            <person name="Rensing S.A."/>
        </authorList>
    </citation>
    <scope>NUCLEOTIDE SEQUENCE [LARGE SCALE GENOMIC DNA]</scope>
    <source>
        <strain evidence="3 4">S276</strain>
    </source>
</reference>
<feature type="coiled-coil region" evidence="1">
    <location>
        <begin position="1"/>
        <end position="39"/>
    </location>
</feature>
<feature type="compositionally biased region" description="Low complexity" evidence="2">
    <location>
        <begin position="156"/>
        <end position="173"/>
    </location>
</feature>
<evidence type="ECO:0000256" key="2">
    <source>
        <dbReference type="SAM" id="MobiDB-lite"/>
    </source>
</evidence>
<dbReference type="EMBL" id="BFEA01000663">
    <property type="protein sequence ID" value="GBG88310.1"/>
    <property type="molecule type" value="Genomic_DNA"/>
</dbReference>
<proteinExistence type="predicted"/>
<keyword evidence="4" id="KW-1185">Reference proteome</keyword>
<evidence type="ECO:0000256" key="1">
    <source>
        <dbReference type="SAM" id="Coils"/>
    </source>
</evidence>
<feature type="region of interest" description="Disordered" evidence="2">
    <location>
        <begin position="51"/>
        <end position="83"/>
    </location>
</feature>
<protein>
    <submittedName>
        <fullName evidence="3">Uncharacterized protein</fullName>
    </submittedName>
</protein>
<sequence>MKRIEDEAKKEAEKEARLAKMMDEKMKEIEKKREEDNRKLWERVGLKKGSEIAENDKAVGNGDNAKKRSQEDVAGAAAGQPSMPRQRVNEVGALDAGLLLMNLDNVQRTQVQQGQMFERAQNQQNLMFERVIELIEKIEASHRGASLSAAIPNVGPASGAAVPPAEAPSAEAAMTGSSKDPPQVRNVHTTHLVAPRPTAPSQPQHSDVAIPPPPPPHVPPPPPPPPVPQVGPSSPPVPQFPPRVPRPSYSPPAPPAPSNRRAPGVVIRDQAPRTANRPVTRSMAPNVAQHGQGDAGPSTVQVDTPNGRSTGRLAEVFAAVAGTARRISDSFSSMGASPGLGFDRLREGIKAIVANHGAGGRRQYREEMEKFMIGKYKNELVELCNKDEIKYHNKKQAVVDLTAIRVKEAYGEEDEEEDHDNDTTEETQEENPS</sequence>
<dbReference type="Proteomes" id="UP000265515">
    <property type="component" value="Unassembled WGS sequence"/>
</dbReference>
<feature type="region of interest" description="Disordered" evidence="2">
    <location>
        <begin position="408"/>
        <end position="433"/>
    </location>
</feature>
<keyword evidence="1" id="KW-0175">Coiled coil</keyword>
<evidence type="ECO:0000313" key="3">
    <source>
        <dbReference type="EMBL" id="GBG88310.1"/>
    </source>
</evidence>
<dbReference type="PRINTS" id="PR01217">
    <property type="entry name" value="PRICHEXTENSN"/>
</dbReference>
<gene>
    <name evidence="3" type="ORF">CBR_g46877</name>
</gene>
<dbReference type="Gramene" id="GBG88310">
    <property type="protein sequence ID" value="GBG88310"/>
    <property type="gene ID" value="CBR_g46877"/>
</dbReference>
<feature type="compositionally biased region" description="Acidic residues" evidence="2">
    <location>
        <begin position="411"/>
        <end position="433"/>
    </location>
</feature>
<name>A0A388M166_CHABU</name>
<feature type="region of interest" description="Disordered" evidence="2">
    <location>
        <begin position="156"/>
        <end position="308"/>
    </location>
</feature>
<accession>A0A388M166</accession>
<comment type="caution">
    <text evidence="3">The sequence shown here is derived from an EMBL/GenBank/DDBJ whole genome shotgun (WGS) entry which is preliminary data.</text>
</comment>
<organism evidence="3 4">
    <name type="scientific">Chara braunii</name>
    <name type="common">Braun's stonewort</name>
    <dbReference type="NCBI Taxonomy" id="69332"/>
    <lineage>
        <taxon>Eukaryota</taxon>
        <taxon>Viridiplantae</taxon>
        <taxon>Streptophyta</taxon>
        <taxon>Charophyceae</taxon>
        <taxon>Charales</taxon>
        <taxon>Characeae</taxon>
        <taxon>Chara</taxon>
    </lineage>
</organism>